<dbReference type="InterPro" id="IPR036286">
    <property type="entry name" value="LexA/Signal_pep-like_sf"/>
</dbReference>
<comment type="caution">
    <text evidence="4">The sequence shown here is derived from an EMBL/GenBank/DDBJ whole genome shotgun (WGS) entry which is preliminary data.</text>
</comment>
<accession>A0ABQ7FJ82</accession>
<dbReference type="PANTHER" id="PTHR43390:SF1">
    <property type="entry name" value="CHLOROPLAST PROCESSING PEPTIDASE"/>
    <property type="match status" value="1"/>
</dbReference>
<dbReference type="Proteomes" id="UP000621266">
    <property type="component" value="Unassembled WGS sequence"/>
</dbReference>
<dbReference type="PRINTS" id="PR00727">
    <property type="entry name" value="LEADERPTASE"/>
</dbReference>
<organism evidence="4 5">
    <name type="scientific">Streptomyces lycii</name>
    <dbReference type="NCBI Taxonomy" id="2654337"/>
    <lineage>
        <taxon>Bacteria</taxon>
        <taxon>Bacillati</taxon>
        <taxon>Actinomycetota</taxon>
        <taxon>Actinomycetes</taxon>
        <taxon>Kitasatosporales</taxon>
        <taxon>Streptomycetaceae</taxon>
        <taxon>Streptomyces</taxon>
    </lineage>
</organism>
<sequence length="168" mass="18007">MGPAEVTGALLLTALVTAVAALRWIRRNITVVRVVGPSMRPVLREGDKVIARRVHASALRTGDVAVLHTATGLRMTTGSAVRHLPVIKRVAALPGDPVPEAIRTRLPAPEALPGTVPAGCLLVLGDNPEQSVDSRDYGLLSLDTVEGRVVRKLRTQPEVKQGRSRSRR</sequence>
<protein>
    <submittedName>
        <fullName evidence="4">S26 family signal peptidase</fullName>
    </submittedName>
</protein>
<dbReference type="InterPro" id="IPR000223">
    <property type="entry name" value="Pept_S26A_signal_pept_1"/>
</dbReference>
<feature type="domain" description="Peptidase S26" evidence="3">
    <location>
        <begin position="115"/>
        <end position="150"/>
    </location>
</feature>
<comment type="subcellular location">
    <subcellularLocation>
        <location evidence="1">Cell membrane</location>
        <topology evidence="1">Single-pass type II membrane protein</topology>
    </subcellularLocation>
</comment>
<reference evidence="4 5" key="1">
    <citation type="submission" date="2019-10" db="EMBL/GenBank/DDBJ databases">
        <title>Streptomyces tenebrisbrunneis sp.nov., an endogenous actinomycete isolated from of Lycium ruthenicum.</title>
        <authorList>
            <person name="Ma L."/>
        </authorList>
    </citation>
    <scope>NUCLEOTIDE SEQUENCE [LARGE SCALE GENOMIC DNA]</scope>
    <source>
        <strain evidence="4 5">TRM 66187</strain>
    </source>
</reference>
<dbReference type="CDD" id="cd06530">
    <property type="entry name" value="S26_SPase_I"/>
    <property type="match status" value="1"/>
</dbReference>
<dbReference type="Pfam" id="PF10502">
    <property type="entry name" value="Peptidase_S26"/>
    <property type="match status" value="2"/>
</dbReference>
<keyword evidence="5" id="KW-1185">Reference proteome</keyword>
<proteinExistence type="inferred from homology"/>
<evidence type="ECO:0000313" key="4">
    <source>
        <dbReference type="EMBL" id="KAF4408028.1"/>
    </source>
</evidence>
<gene>
    <name evidence="4" type="ORF">GCU69_16815</name>
</gene>
<dbReference type="PANTHER" id="PTHR43390">
    <property type="entry name" value="SIGNAL PEPTIDASE I"/>
    <property type="match status" value="1"/>
</dbReference>
<dbReference type="EMBL" id="WHPN01000293">
    <property type="protein sequence ID" value="KAF4408028.1"/>
    <property type="molecule type" value="Genomic_DNA"/>
</dbReference>
<evidence type="ECO:0000256" key="1">
    <source>
        <dbReference type="ARBA" id="ARBA00004401"/>
    </source>
</evidence>
<name>A0ABQ7FJ82_9ACTN</name>
<dbReference type="RefSeq" id="WP_098750482.1">
    <property type="nucleotide sequence ID" value="NZ_WHPN01000293.1"/>
</dbReference>
<dbReference type="Gene3D" id="2.10.109.10">
    <property type="entry name" value="Umud Fragment, subunit A"/>
    <property type="match status" value="1"/>
</dbReference>
<evidence type="ECO:0000259" key="3">
    <source>
        <dbReference type="Pfam" id="PF10502"/>
    </source>
</evidence>
<comment type="similarity">
    <text evidence="2">Belongs to the peptidase S26 family.</text>
</comment>
<evidence type="ECO:0000313" key="5">
    <source>
        <dbReference type="Proteomes" id="UP000621266"/>
    </source>
</evidence>
<feature type="domain" description="Peptidase S26" evidence="3">
    <location>
        <begin position="13"/>
        <end position="98"/>
    </location>
</feature>
<evidence type="ECO:0000256" key="2">
    <source>
        <dbReference type="ARBA" id="ARBA00009370"/>
    </source>
</evidence>
<dbReference type="InterPro" id="IPR019533">
    <property type="entry name" value="Peptidase_S26"/>
</dbReference>
<dbReference type="SUPFAM" id="SSF51306">
    <property type="entry name" value="LexA/Signal peptidase"/>
    <property type="match status" value="1"/>
</dbReference>